<feature type="region of interest" description="Disordered" evidence="8">
    <location>
        <begin position="740"/>
        <end position="770"/>
    </location>
</feature>
<keyword evidence="7" id="KW-0998">Cell outer membrane</keyword>
<dbReference type="InterPro" id="IPR036942">
    <property type="entry name" value="Beta-barrel_TonB_sf"/>
</dbReference>
<keyword evidence="2" id="KW-0813">Transport</keyword>
<evidence type="ECO:0000256" key="9">
    <source>
        <dbReference type="SAM" id="SignalP"/>
    </source>
</evidence>
<dbReference type="PROSITE" id="PS00430">
    <property type="entry name" value="TONB_DEPENDENT_REC_1"/>
    <property type="match status" value="1"/>
</dbReference>
<evidence type="ECO:0000313" key="11">
    <source>
        <dbReference type="Proteomes" id="UP000602442"/>
    </source>
</evidence>
<keyword evidence="5 9" id="KW-0732">Signal</keyword>
<keyword evidence="11" id="KW-1185">Reference proteome</keyword>
<feature type="chain" id="PRO_5047052145" description="TonB-dependent receptor" evidence="9">
    <location>
        <begin position="27"/>
        <end position="936"/>
    </location>
</feature>
<evidence type="ECO:0008006" key="12">
    <source>
        <dbReference type="Google" id="ProtNLM"/>
    </source>
</evidence>
<comment type="caution">
    <text evidence="10">The sequence shown here is derived from an EMBL/GenBank/DDBJ whole genome shotgun (WGS) entry which is preliminary data.</text>
</comment>
<dbReference type="InterPro" id="IPR039426">
    <property type="entry name" value="TonB-dep_rcpt-like"/>
</dbReference>
<dbReference type="InterPro" id="IPR010916">
    <property type="entry name" value="TonB_box_CS"/>
</dbReference>
<dbReference type="PANTHER" id="PTHR30069:SF29">
    <property type="entry name" value="HEMOGLOBIN AND HEMOGLOBIN-HAPTOGLOBIN-BINDING PROTEIN 1-RELATED"/>
    <property type="match status" value="1"/>
</dbReference>
<organism evidence="10 11">
    <name type="scientific">Aurantiacibacter sediminis</name>
    <dbReference type="NCBI Taxonomy" id="2793064"/>
    <lineage>
        <taxon>Bacteria</taxon>
        <taxon>Pseudomonadati</taxon>
        <taxon>Pseudomonadota</taxon>
        <taxon>Alphaproteobacteria</taxon>
        <taxon>Sphingomonadales</taxon>
        <taxon>Erythrobacteraceae</taxon>
        <taxon>Aurantiacibacter</taxon>
    </lineage>
</organism>
<evidence type="ECO:0000256" key="7">
    <source>
        <dbReference type="ARBA" id="ARBA00023237"/>
    </source>
</evidence>
<feature type="compositionally biased region" description="Acidic residues" evidence="8">
    <location>
        <begin position="31"/>
        <end position="50"/>
    </location>
</feature>
<dbReference type="Gene3D" id="2.170.130.10">
    <property type="entry name" value="TonB-dependent receptor, plug domain"/>
    <property type="match status" value="1"/>
</dbReference>
<evidence type="ECO:0000256" key="4">
    <source>
        <dbReference type="ARBA" id="ARBA00022692"/>
    </source>
</evidence>
<gene>
    <name evidence="10" type="ORF">I5L03_10985</name>
</gene>
<feature type="region of interest" description="Disordered" evidence="8">
    <location>
        <begin position="629"/>
        <end position="666"/>
    </location>
</feature>
<proteinExistence type="predicted"/>
<protein>
    <recommendedName>
        <fullName evidence="12">TonB-dependent receptor</fullName>
    </recommendedName>
</protein>
<reference evidence="10 11" key="1">
    <citation type="submission" date="2020-11" db="EMBL/GenBank/DDBJ databases">
        <title>Erythrobacter sediminis sp. nov., a marine bacterium from a tidal flat of Garorim Bay.</title>
        <authorList>
            <person name="Kim D."/>
            <person name="Yoo Y."/>
            <person name="Kim J.-J."/>
        </authorList>
    </citation>
    <scope>NUCLEOTIDE SEQUENCE [LARGE SCALE GENOMIC DNA]</scope>
    <source>
        <strain evidence="10 11">JGD-13</strain>
    </source>
</reference>
<feature type="signal peptide" evidence="9">
    <location>
        <begin position="1"/>
        <end position="26"/>
    </location>
</feature>
<dbReference type="Gene3D" id="2.40.170.20">
    <property type="entry name" value="TonB-dependent receptor, beta-barrel domain"/>
    <property type="match status" value="1"/>
</dbReference>
<dbReference type="InterPro" id="IPR037066">
    <property type="entry name" value="Plug_dom_sf"/>
</dbReference>
<evidence type="ECO:0000256" key="5">
    <source>
        <dbReference type="ARBA" id="ARBA00022729"/>
    </source>
</evidence>
<dbReference type="SUPFAM" id="SSF56935">
    <property type="entry name" value="Porins"/>
    <property type="match status" value="2"/>
</dbReference>
<evidence type="ECO:0000256" key="3">
    <source>
        <dbReference type="ARBA" id="ARBA00022452"/>
    </source>
</evidence>
<dbReference type="PANTHER" id="PTHR30069">
    <property type="entry name" value="TONB-DEPENDENT OUTER MEMBRANE RECEPTOR"/>
    <property type="match status" value="1"/>
</dbReference>
<evidence type="ECO:0000256" key="8">
    <source>
        <dbReference type="SAM" id="MobiDB-lite"/>
    </source>
</evidence>
<accession>A0ABS0N5N3</accession>
<evidence type="ECO:0000313" key="10">
    <source>
        <dbReference type="EMBL" id="MBH5323109.1"/>
    </source>
</evidence>
<dbReference type="Proteomes" id="UP000602442">
    <property type="component" value="Unassembled WGS sequence"/>
</dbReference>
<evidence type="ECO:0000256" key="2">
    <source>
        <dbReference type="ARBA" id="ARBA00022448"/>
    </source>
</evidence>
<feature type="region of interest" description="Disordered" evidence="8">
    <location>
        <begin position="27"/>
        <end position="50"/>
    </location>
</feature>
<keyword evidence="3" id="KW-1134">Transmembrane beta strand</keyword>
<evidence type="ECO:0000256" key="1">
    <source>
        <dbReference type="ARBA" id="ARBA00004571"/>
    </source>
</evidence>
<dbReference type="RefSeq" id="WP_197921814.1">
    <property type="nucleotide sequence ID" value="NZ_CAWPTA010000008.1"/>
</dbReference>
<dbReference type="EMBL" id="JAEANY010000003">
    <property type="protein sequence ID" value="MBH5323109.1"/>
    <property type="molecule type" value="Genomic_DNA"/>
</dbReference>
<keyword evidence="4" id="KW-0812">Transmembrane</keyword>
<sequence length="936" mass="99755">MRSRFTVSTLAVAAALICQPYGIALAQDAPPEPEQDGDDSAVEPPETDDDLDTIVVIGTSLAGRVDAAEPPILSLDEDEIAAYGAGSIAELVQSLGPEISSGRGSGPPVFLVNGVRISSFRELRSYPPEVIERTEVLSEEVAQQYGYSADQRVVNFILKDNFQTLAVELEYNQLFDGGLSGNEVEATYLRIDGPNRINLNVEAEDVSTLTEGERGIIQSTGGAPILASDPDPANFRTLVSDTSSYQADVNWTTGLGEGGDSLSLNGSYERNNSLSLQGLDSVVLTDPNGDTLLRTFNSLNPLAVDRTSDSYSLGGGIATRVGLWELNLTADANLTDTLTRIQQRIDTSDLVTSAANGTLALDAELGPFGEAGFDEAESSTYRVASLATARGILLALPAGDVNATLSANFVANGIESTDTRNPGIVTDLDRQRLGGAANLAIPLTSRDEDFGGAVGDFTLNLNASLSDVSDFGTLYSLSAGLTWGITDTLTLGYNRELSEEAPSLTQLGSPQIATPNVPVFDIVNNETVLATVISGGNDALPARSQDDWRVSLNWQMPILDRASMRLEYFNNSSEDVTEGFPLLTPEIEAAFPDRITRDSADQLITLDNRFVTFAERDVERVRLGLFLGGEINPRGSDENEGDAPPGEGRRGPPPGAGGPGGGGRAAQFAAMRERFCSTEPDVLIDLFNRALAAQAAGEDPPLDENGEPIYIPPQMLQRLAGEDGQIDPERFASVRERICGSEGRPQAGQGGGGGNRGGRRGGRGFRGGFGGGDGPPVIRWFANLTYSLELEDSVLIAPGLARLDLLDGDALSGGGTARNSVNFRSGAFYDGWGTLLFADYQGSSRINGSGLQGSTDLFFSDNLTVNWRGFVDLSERTSLIESAPFLDNVRISVRVDNLFDSRQSVVDSNGETPLRYQPFLIDPRGRSFGVEVRKLF</sequence>
<keyword evidence="6" id="KW-0472">Membrane</keyword>
<name>A0ABS0N5N3_9SPHN</name>
<comment type="subcellular location">
    <subcellularLocation>
        <location evidence="1">Cell outer membrane</location>
        <topology evidence="1">Multi-pass membrane protein</topology>
    </subcellularLocation>
</comment>
<evidence type="ECO:0000256" key="6">
    <source>
        <dbReference type="ARBA" id="ARBA00023136"/>
    </source>
</evidence>